<dbReference type="KEGG" id="ssan:NX02_17230"/>
<dbReference type="InterPro" id="IPR009057">
    <property type="entry name" value="Homeodomain-like_sf"/>
</dbReference>
<organism evidence="5 6">
    <name type="scientific">Sphingomonas sanxanigenens DSM 19645 = NX02</name>
    <dbReference type="NCBI Taxonomy" id="1123269"/>
    <lineage>
        <taxon>Bacteria</taxon>
        <taxon>Pseudomonadati</taxon>
        <taxon>Pseudomonadota</taxon>
        <taxon>Alphaproteobacteria</taxon>
        <taxon>Sphingomonadales</taxon>
        <taxon>Sphingomonadaceae</taxon>
        <taxon>Sphingomonas</taxon>
    </lineage>
</organism>
<evidence type="ECO:0000256" key="3">
    <source>
        <dbReference type="SAM" id="MobiDB-lite"/>
    </source>
</evidence>
<evidence type="ECO:0000256" key="1">
    <source>
        <dbReference type="ARBA" id="ARBA00023125"/>
    </source>
</evidence>
<proteinExistence type="predicted"/>
<dbReference type="EMBL" id="CP006644">
    <property type="protein sequence ID" value="AHE55124.1"/>
    <property type="molecule type" value="Genomic_DNA"/>
</dbReference>
<dbReference type="Pfam" id="PF00440">
    <property type="entry name" value="TetR_N"/>
    <property type="match status" value="1"/>
</dbReference>
<reference evidence="5 6" key="1">
    <citation type="submission" date="2013-07" db="EMBL/GenBank/DDBJ databases">
        <title>Completed genome of Sphingomonas sanxanigenens NX02.</title>
        <authorList>
            <person name="Ma T."/>
            <person name="Huang H."/>
            <person name="Wu M."/>
            <person name="Li X."/>
            <person name="Li G."/>
        </authorList>
    </citation>
    <scope>NUCLEOTIDE SEQUENCE [LARGE SCALE GENOMIC DNA]</scope>
    <source>
        <strain evidence="5 6">NX02</strain>
    </source>
</reference>
<dbReference type="InterPro" id="IPR001647">
    <property type="entry name" value="HTH_TetR"/>
</dbReference>
<dbReference type="AlphaFoldDB" id="W0AB21"/>
<dbReference type="eggNOG" id="COG1309">
    <property type="taxonomic scope" value="Bacteria"/>
</dbReference>
<accession>W0AB21</accession>
<evidence type="ECO:0000313" key="5">
    <source>
        <dbReference type="EMBL" id="AHE55124.1"/>
    </source>
</evidence>
<evidence type="ECO:0000313" key="6">
    <source>
        <dbReference type="Proteomes" id="UP000018851"/>
    </source>
</evidence>
<feature type="domain" description="HTH tetR-type" evidence="4">
    <location>
        <begin position="30"/>
        <end position="90"/>
    </location>
</feature>
<gene>
    <name evidence="5" type="ORF">NX02_17230</name>
</gene>
<dbReference type="Gene3D" id="1.10.357.10">
    <property type="entry name" value="Tetracycline Repressor, domain 2"/>
    <property type="match status" value="1"/>
</dbReference>
<dbReference type="SUPFAM" id="SSF46689">
    <property type="entry name" value="Homeodomain-like"/>
    <property type="match status" value="1"/>
</dbReference>
<dbReference type="PROSITE" id="PS50977">
    <property type="entry name" value="HTH_TETR_2"/>
    <property type="match status" value="1"/>
</dbReference>
<dbReference type="Proteomes" id="UP000018851">
    <property type="component" value="Chromosome"/>
</dbReference>
<feature type="DNA-binding region" description="H-T-H motif" evidence="2">
    <location>
        <begin position="53"/>
        <end position="72"/>
    </location>
</feature>
<evidence type="ECO:0000256" key="2">
    <source>
        <dbReference type="PROSITE-ProRule" id="PRU00335"/>
    </source>
</evidence>
<dbReference type="PATRIC" id="fig|1123269.5.peg.3371"/>
<sequence>MPPVSTAKTKSDSISAAAEVSREPQQGRSRASYERMLTAAEKLMVKRGNDDFTLTEVSKAGKVSIGSIYLRFDSKDDLIRAVHGRVLARIGEDQDRMMAEVAGKSATLDDYTYYFIHAYAELLKDYSPVLRPIMFRAIYDDSMSALGRSSAEKLSAEAQAQMLRYSDEFGRPDHERLVGNAFRMIYYTLARFLGLGSSPEAANQGNWEELKEDLAIMCAAFLRAPAR</sequence>
<name>W0AB21_9SPHN</name>
<protein>
    <recommendedName>
        <fullName evidence="4">HTH tetR-type domain-containing protein</fullName>
    </recommendedName>
</protein>
<keyword evidence="1 2" id="KW-0238">DNA-binding</keyword>
<feature type="region of interest" description="Disordered" evidence="3">
    <location>
        <begin position="1"/>
        <end position="32"/>
    </location>
</feature>
<dbReference type="STRING" id="1123269.NX02_17230"/>
<feature type="compositionally biased region" description="Polar residues" evidence="3">
    <location>
        <begin position="1"/>
        <end position="14"/>
    </location>
</feature>
<keyword evidence="6" id="KW-1185">Reference proteome</keyword>
<dbReference type="HOGENOM" id="CLU_069356_46_4_5"/>
<evidence type="ECO:0000259" key="4">
    <source>
        <dbReference type="PROSITE" id="PS50977"/>
    </source>
</evidence>
<dbReference type="GO" id="GO:0003677">
    <property type="term" value="F:DNA binding"/>
    <property type="evidence" value="ECO:0007669"/>
    <property type="project" value="UniProtKB-UniRule"/>
</dbReference>